<dbReference type="InterPro" id="IPR025997">
    <property type="entry name" value="SBP_2_dom"/>
</dbReference>
<accession>A0ABN1QAP6</accession>
<sequence length="117" mass="11950">MPHRLATATAALLLLCGPAAAGRGGGADPGKQITDIDNLPAKDVKGLVFSPIDSATIAPPGLSATRRAHVPVVAVDVAPDRARVAIVVRAHNRAYGVKARQGLGRAVRFTAGEAQKS</sequence>
<comment type="caution">
    <text evidence="3">The sequence shown here is derived from an EMBL/GenBank/DDBJ whole genome shotgun (WGS) entry which is preliminary data.</text>
</comment>
<evidence type="ECO:0000313" key="4">
    <source>
        <dbReference type="Proteomes" id="UP001500418"/>
    </source>
</evidence>
<protein>
    <recommendedName>
        <fullName evidence="2">Periplasmic binding protein domain-containing protein</fullName>
    </recommendedName>
</protein>
<dbReference type="EMBL" id="BAAAID010000037">
    <property type="protein sequence ID" value="GAA0940035.1"/>
    <property type="molecule type" value="Genomic_DNA"/>
</dbReference>
<organism evidence="3 4">
    <name type="scientific">Streptomyces rhizosphaericus</name>
    <dbReference type="NCBI Taxonomy" id="114699"/>
    <lineage>
        <taxon>Bacteria</taxon>
        <taxon>Bacillati</taxon>
        <taxon>Actinomycetota</taxon>
        <taxon>Actinomycetes</taxon>
        <taxon>Kitasatosporales</taxon>
        <taxon>Streptomycetaceae</taxon>
        <taxon>Streptomyces</taxon>
        <taxon>Streptomyces violaceusniger group</taxon>
    </lineage>
</organism>
<evidence type="ECO:0000313" key="3">
    <source>
        <dbReference type="EMBL" id="GAA0940035.1"/>
    </source>
</evidence>
<evidence type="ECO:0000256" key="1">
    <source>
        <dbReference type="SAM" id="SignalP"/>
    </source>
</evidence>
<keyword evidence="1" id="KW-0732">Signal</keyword>
<feature type="chain" id="PRO_5045665068" description="Periplasmic binding protein domain-containing protein" evidence="1">
    <location>
        <begin position="22"/>
        <end position="117"/>
    </location>
</feature>
<evidence type="ECO:0000259" key="2">
    <source>
        <dbReference type="Pfam" id="PF13407"/>
    </source>
</evidence>
<keyword evidence="4" id="KW-1185">Reference proteome</keyword>
<dbReference type="Proteomes" id="UP001500418">
    <property type="component" value="Unassembled WGS sequence"/>
</dbReference>
<feature type="domain" description="Periplasmic binding protein" evidence="2">
    <location>
        <begin position="25"/>
        <end position="106"/>
    </location>
</feature>
<dbReference type="Pfam" id="PF13407">
    <property type="entry name" value="Peripla_BP_4"/>
    <property type="match status" value="1"/>
</dbReference>
<gene>
    <name evidence="3" type="ORF">GCM10009575_054110</name>
</gene>
<reference evidence="3 4" key="1">
    <citation type="journal article" date="2019" name="Int. J. Syst. Evol. Microbiol.">
        <title>The Global Catalogue of Microorganisms (GCM) 10K type strain sequencing project: providing services to taxonomists for standard genome sequencing and annotation.</title>
        <authorList>
            <consortium name="The Broad Institute Genomics Platform"/>
            <consortium name="The Broad Institute Genome Sequencing Center for Infectious Disease"/>
            <person name="Wu L."/>
            <person name="Ma J."/>
        </authorList>
    </citation>
    <scope>NUCLEOTIDE SEQUENCE [LARGE SCALE GENOMIC DNA]</scope>
    <source>
        <strain evidence="3 4">JCM 11444</strain>
    </source>
</reference>
<proteinExistence type="predicted"/>
<feature type="signal peptide" evidence="1">
    <location>
        <begin position="1"/>
        <end position="21"/>
    </location>
</feature>
<name>A0ABN1QAP6_9ACTN</name>